<evidence type="ECO:0000313" key="16">
    <source>
        <dbReference type="WBParaSite" id="SBAD_0000425401-mRNA-1"/>
    </source>
</evidence>
<protein>
    <submittedName>
        <fullName evidence="16">Mitochondrial import receptor subunit TOM22 homolog</fullName>
    </submittedName>
</protein>
<keyword evidence="12" id="KW-0675">Receptor</keyword>
<keyword evidence="4" id="KW-0813">Transport</keyword>
<keyword evidence="10" id="KW-0496">Mitochondrion</keyword>
<name>A0A183IKC7_9BILA</name>
<evidence type="ECO:0000256" key="5">
    <source>
        <dbReference type="ARBA" id="ARBA00022692"/>
    </source>
</evidence>
<evidence type="ECO:0000256" key="1">
    <source>
        <dbReference type="ARBA" id="ARBA00004141"/>
    </source>
</evidence>
<dbReference type="OrthoDB" id="196103at2759"/>
<evidence type="ECO:0000256" key="12">
    <source>
        <dbReference type="ARBA" id="ARBA00023170"/>
    </source>
</evidence>
<dbReference type="InterPro" id="IPR010291">
    <property type="entry name" value="Ion_channel_UNC-93"/>
</dbReference>
<dbReference type="WBParaSite" id="SBAD_0000425401-mRNA-1">
    <property type="protein sequence ID" value="SBAD_0000425401-mRNA-1"/>
    <property type="gene ID" value="SBAD_0000425401"/>
</dbReference>
<dbReference type="CDD" id="cd22884">
    <property type="entry name" value="TOM22"/>
    <property type="match status" value="1"/>
</dbReference>
<reference evidence="16" key="1">
    <citation type="submission" date="2016-06" db="UniProtKB">
        <authorList>
            <consortium name="WormBaseParasite"/>
        </authorList>
    </citation>
    <scope>IDENTIFICATION</scope>
</reference>
<keyword evidence="8" id="KW-1133">Transmembrane helix</keyword>
<dbReference type="Pfam" id="PF05978">
    <property type="entry name" value="UNC-93"/>
    <property type="match status" value="1"/>
</dbReference>
<keyword evidence="5" id="KW-0812">Transmembrane</keyword>
<dbReference type="EMBL" id="UZAM01008112">
    <property type="protein sequence ID" value="VDP03302.1"/>
    <property type="molecule type" value="Genomic_DNA"/>
</dbReference>
<evidence type="ECO:0000256" key="13">
    <source>
        <dbReference type="ARBA" id="ARBA00023180"/>
    </source>
</evidence>
<evidence type="ECO:0000313" key="15">
    <source>
        <dbReference type="Proteomes" id="UP000270296"/>
    </source>
</evidence>
<dbReference type="Proteomes" id="UP000270296">
    <property type="component" value="Unassembled WGS sequence"/>
</dbReference>
<dbReference type="GO" id="GO:0006886">
    <property type="term" value="P:intracellular protein transport"/>
    <property type="evidence" value="ECO:0007669"/>
    <property type="project" value="InterPro"/>
</dbReference>
<keyword evidence="11" id="KW-0472">Membrane</keyword>
<dbReference type="PANTHER" id="PTHR23294">
    <property type="entry name" value="ET TRANSLATION PRODUCT-RELATED"/>
    <property type="match status" value="1"/>
</dbReference>
<evidence type="ECO:0000256" key="7">
    <source>
        <dbReference type="ARBA" id="ARBA00022927"/>
    </source>
</evidence>
<keyword evidence="6" id="KW-1000">Mitochondrion outer membrane</keyword>
<evidence type="ECO:0000256" key="9">
    <source>
        <dbReference type="ARBA" id="ARBA00023010"/>
    </source>
</evidence>
<gene>
    <name evidence="14" type="ORF">SBAD_LOCUS4073</name>
</gene>
<reference evidence="14 15" key="2">
    <citation type="submission" date="2018-11" db="EMBL/GenBank/DDBJ databases">
        <authorList>
            <consortium name="Pathogen Informatics"/>
        </authorList>
    </citation>
    <scope>NUCLEOTIDE SEQUENCE [LARGE SCALE GENOMIC DNA]</scope>
</reference>
<sequence>MIGLTFTLRLVIWVGQGNYLTLCSDQSTIGRNSGIVWALLQCSLPFGGIFLYTQFRQNSESIPVSTIKLVYICFITIALVGTLILALLKPLKRIADGSESEQPIIVESDSVVSAVDGASLKNGEEMHSGLQELGFLLTFWSGIYGTSLAYTLNFAVKTQGLLALNAIFIGLGETFGGSVFGLFGKQLVHNRNTVIILGIITNYVYSILGAYYAKDSSKSFALYKFFQSLAAAAGFYYDIMAVTAVNDSGFGDTELLQDDDEDLDETLLERIQGLCEMFPESFRNVFGFAISSGIGLSKSLFFLTRKILWITTTSATVILLPFLFVKEISEVEQMQLQQQRQILFGPSQALASGSHAGIGGLAGGRADLFTISHNIMFTVNSSKSRYTY</sequence>
<evidence type="ECO:0000256" key="10">
    <source>
        <dbReference type="ARBA" id="ARBA00023128"/>
    </source>
</evidence>
<comment type="similarity">
    <text evidence="3">Belongs to the Tom22 family.</text>
</comment>
<evidence type="ECO:0000313" key="14">
    <source>
        <dbReference type="EMBL" id="VDP03302.1"/>
    </source>
</evidence>
<evidence type="ECO:0000256" key="4">
    <source>
        <dbReference type="ARBA" id="ARBA00022448"/>
    </source>
</evidence>
<evidence type="ECO:0000256" key="6">
    <source>
        <dbReference type="ARBA" id="ARBA00022787"/>
    </source>
</evidence>
<evidence type="ECO:0000256" key="3">
    <source>
        <dbReference type="ARBA" id="ARBA00009874"/>
    </source>
</evidence>
<keyword evidence="13" id="KW-0325">Glycoprotein</keyword>
<keyword evidence="9" id="KW-0811">Translocation</keyword>
<keyword evidence="7" id="KW-0653">Protein transport</keyword>
<dbReference type="Pfam" id="PF04281">
    <property type="entry name" value="Tom22"/>
    <property type="match status" value="1"/>
</dbReference>
<accession>A0A183IKC7</accession>
<dbReference type="PANTHER" id="PTHR23294:SF0">
    <property type="entry name" value="UNC93-LIKE PROTEIN MFSD11"/>
    <property type="match status" value="1"/>
</dbReference>
<proteinExistence type="inferred from homology"/>
<organism evidence="16">
    <name type="scientific">Soboliphyme baturini</name>
    <dbReference type="NCBI Taxonomy" id="241478"/>
    <lineage>
        <taxon>Eukaryota</taxon>
        <taxon>Metazoa</taxon>
        <taxon>Ecdysozoa</taxon>
        <taxon>Nematoda</taxon>
        <taxon>Enoplea</taxon>
        <taxon>Dorylaimia</taxon>
        <taxon>Dioctophymatida</taxon>
        <taxon>Dioctophymatoidea</taxon>
        <taxon>Soboliphymatidae</taxon>
        <taxon>Soboliphyme</taxon>
    </lineage>
</organism>
<dbReference type="GO" id="GO:0005741">
    <property type="term" value="C:mitochondrial outer membrane"/>
    <property type="evidence" value="ECO:0007669"/>
    <property type="project" value="UniProtKB-SubCell"/>
</dbReference>
<evidence type="ECO:0000256" key="11">
    <source>
        <dbReference type="ARBA" id="ARBA00023136"/>
    </source>
</evidence>
<comment type="subcellular location">
    <subcellularLocation>
        <location evidence="1">Membrane</location>
        <topology evidence="1">Multi-pass membrane protein</topology>
    </subcellularLocation>
    <subcellularLocation>
        <location evidence="2">Mitochondrion outer membrane</location>
        <topology evidence="2">Single-pass membrane protein</topology>
    </subcellularLocation>
</comment>
<dbReference type="AlphaFoldDB" id="A0A183IKC7"/>
<evidence type="ECO:0000256" key="8">
    <source>
        <dbReference type="ARBA" id="ARBA00022989"/>
    </source>
</evidence>
<dbReference type="InterPro" id="IPR005683">
    <property type="entry name" value="Tom22"/>
</dbReference>
<keyword evidence="15" id="KW-1185">Reference proteome</keyword>
<dbReference type="InterPro" id="IPR051617">
    <property type="entry name" value="UNC-93-like_regulator"/>
</dbReference>
<evidence type="ECO:0000256" key="2">
    <source>
        <dbReference type="ARBA" id="ARBA00004572"/>
    </source>
</evidence>